<keyword evidence="1" id="KW-0378">Hydrolase</keyword>
<dbReference type="GO" id="GO:0004519">
    <property type="term" value="F:endonuclease activity"/>
    <property type="evidence" value="ECO:0007669"/>
    <property type="project" value="UniProtKB-KW"/>
</dbReference>
<comment type="caution">
    <text evidence="1">The sequence shown here is derived from an EMBL/GenBank/DDBJ whole genome shotgun (WGS) entry which is preliminary data.</text>
</comment>
<evidence type="ECO:0000313" key="2">
    <source>
        <dbReference type="Proteomes" id="UP001243330"/>
    </source>
</evidence>
<organism evidence="1 2">
    <name type="scientific">Colletotrichum chrysophilum</name>
    <dbReference type="NCBI Taxonomy" id="1836956"/>
    <lineage>
        <taxon>Eukaryota</taxon>
        <taxon>Fungi</taxon>
        <taxon>Dikarya</taxon>
        <taxon>Ascomycota</taxon>
        <taxon>Pezizomycotina</taxon>
        <taxon>Sordariomycetes</taxon>
        <taxon>Hypocreomycetidae</taxon>
        <taxon>Glomerellales</taxon>
        <taxon>Glomerellaceae</taxon>
        <taxon>Colletotrichum</taxon>
        <taxon>Colletotrichum gloeosporioides species complex</taxon>
    </lineage>
</organism>
<name>A0AAD8ZZS1_9PEZI</name>
<dbReference type="SUPFAM" id="SSF56219">
    <property type="entry name" value="DNase I-like"/>
    <property type="match status" value="1"/>
</dbReference>
<feature type="non-terminal residue" evidence="1">
    <location>
        <position position="1"/>
    </location>
</feature>
<sequence length="359" mass="40326">VSKAICKTVCTSDGLERPTRLRASAIRQPTSLRNEKAYDIYVFVRETLGPQVRDALKGIDHVQTGLALLPSSANGAKVPLDNREQIAALLQAPAVKQRNTRVRDYIANVPYTRHCLLTNIVLEITTEELLEEIQTMSKLKSEKAYFSKKDEIERLGTVTAWFKPEAARQLPRRLRLMGASIDILLTQEPSIRSEERRLTRSHPGFEIFIPVNNWVENRPRVITYLRRGIGLRGVQSRPLLSPSTDLLFLRLLSGEREVLSIVNVYNAPRGAMLPGQAVRDLVASWLPQARDRVLVAEDFNLSHWTWQPEAASPLDADDLVERADAASFVLLSPVGEATHKDGNTLDLWRLATFMGRPPA</sequence>
<gene>
    <name evidence="1" type="ORF">CCHR01_19875</name>
</gene>
<dbReference type="Gene3D" id="3.60.10.10">
    <property type="entry name" value="Endonuclease/exonuclease/phosphatase"/>
    <property type="match status" value="1"/>
</dbReference>
<dbReference type="AlphaFoldDB" id="A0AAD8ZZS1"/>
<keyword evidence="2" id="KW-1185">Reference proteome</keyword>
<dbReference type="EMBL" id="JAQOWY010001197">
    <property type="protein sequence ID" value="KAK1837502.1"/>
    <property type="molecule type" value="Genomic_DNA"/>
</dbReference>
<protein>
    <submittedName>
        <fullName evidence="1">Endonuclease reverse</fullName>
    </submittedName>
</protein>
<reference evidence="1" key="1">
    <citation type="submission" date="2023-01" db="EMBL/GenBank/DDBJ databases">
        <title>Colletotrichum chrysophilum M932 genome sequence.</title>
        <authorList>
            <person name="Baroncelli R."/>
        </authorList>
    </citation>
    <scope>NUCLEOTIDE SEQUENCE</scope>
    <source>
        <strain evidence="1">M932</strain>
    </source>
</reference>
<proteinExistence type="predicted"/>
<evidence type="ECO:0000313" key="1">
    <source>
        <dbReference type="EMBL" id="KAK1837502.1"/>
    </source>
</evidence>
<keyword evidence="1" id="KW-0540">Nuclease</keyword>
<dbReference type="Proteomes" id="UP001243330">
    <property type="component" value="Unassembled WGS sequence"/>
</dbReference>
<dbReference type="InterPro" id="IPR036691">
    <property type="entry name" value="Endo/exonu/phosph_ase_sf"/>
</dbReference>
<accession>A0AAD8ZZS1</accession>
<keyword evidence="1" id="KW-0255">Endonuclease</keyword>